<proteinExistence type="predicted"/>
<dbReference type="EMBL" id="UINC01024922">
    <property type="protein sequence ID" value="SVA99541.1"/>
    <property type="molecule type" value="Genomic_DNA"/>
</dbReference>
<gene>
    <name evidence="2" type="ORF">METZ01_LOCUS152395</name>
</gene>
<dbReference type="SUPFAM" id="SSF56436">
    <property type="entry name" value="C-type lectin-like"/>
    <property type="match status" value="1"/>
</dbReference>
<dbReference type="Pfam" id="PF03781">
    <property type="entry name" value="FGE-sulfatase"/>
    <property type="match status" value="1"/>
</dbReference>
<dbReference type="InterPro" id="IPR051043">
    <property type="entry name" value="Sulfatase_Mod_Factor_Kinase"/>
</dbReference>
<dbReference type="PANTHER" id="PTHR23150">
    <property type="entry name" value="SULFATASE MODIFYING FACTOR 1, 2"/>
    <property type="match status" value="1"/>
</dbReference>
<reference evidence="2" key="1">
    <citation type="submission" date="2018-05" db="EMBL/GenBank/DDBJ databases">
        <authorList>
            <person name="Lanie J.A."/>
            <person name="Ng W.-L."/>
            <person name="Kazmierczak K.M."/>
            <person name="Andrzejewski T.M."/>
            <person name="Davidsen T.M."/>
            <person name="Wayne K.J."/>
            <person name="Tettelin H."/>
            <person name="Glass J.I."/>
            <person name="Rusch D."/>
            <person name="Podicherti R."/>
            <person name="Tsui H.-C.T."/>
            <person name="Winkler M.E."/>
        </authorList>
    </citation>
    <scope>NUCLEOTIDE SEQUENCE</scope>
</reference>
<feature type="domain" description="Sulfatase-modifying factor enzyme-like" evidence="1">
    <location>
        <begin position="46"/>
        <end position="327"/>
    </location>
</feature>
<dbReference type="InterPro" id="IPR042095">
    <property type="entry name" value="SUMF_sf"/>
</dbReference>
<accession>A0A382AE35</accession>
<organism evidence="2">
    <name type="scientific">marine metagenome</name>
    <dbReference type="NCBI Taxonomy" id="408172"/>
    <lineage>
        <taxon>unclassified sequences</taxon>
        <taxon>metagenomes</taxon>
        <taxon>ecological metagenomes</taxon>
    </lineage>
</organism>
<dbReference type="AlphaFoldDB" id="A0A382AE35"/>
<dbReference type="PANTHER" id="PTHR23150:SF19">
    <property type="entry name" value="FORMYLGLYCINE-GENERATING ENZYME"/>
    <property type="match status" value="1"/>
</dbReference>
<sequence>MRKPSRLIIGFWIWFYFISCSSDDDAPTIPEETGSTLPSSIIFKEIPVGTFTMGGTTIQNDAPIISVTLSAFAISEKEITNQEYIDFLNAAYADGWITVSAQQTSDPCGTYTENMVIGAGNAPHAGEVFLQLGETGGCTSGGEEEHINNRSWISFNTSSHTFELLDDTKATWPVNWVKWYGAYAFAQYYTASLPTEAQWECAARGGQQLEYPTNDGTLDLTKANYNGDTPGVYNPNGHSVTVGSYPANPYGLYDMGGNVWEWCQDYYGESFYTDGAVNPVNTSAGPNNKRVRRGGSWNYHSATLRTYSRASDSENRGNNHFGFRIVKQAE</sequence>
<name>A0A382AE35_9ZZZZ</name>
<protein>
    <recommendedName>
        <fullName evidence="1">Sulfatase-modifying factor enzyme-like domain-containing protein</fullName>
    </recommendedName>
</protein>
<dbReference type="InterPro" id="IPR005532">
    <property type="entry name" value="SUMF_dom"/>
</dbReference>
<dbReference type="InterPro" id="IPR016187">
    <property type="entry name" value="CTDL_fold"/>
</dbReference>
<dbReference type="Gene3D" id="3.90.1580.10">
    <property type="entry name" value="paralog of FGE (formylglycine-generating enzyme)"/>
    <property type="match status" value="1"/>
</dbReference>
<evidence type="ECO:0000313" key="2">
    <source>
        <dbReference type="EMBL" id="SVA99541.1"/>
    </source>
</evidence>
<dbReference type="GO" id="GO:0120147">
    <property type="term" value="F:formylglycine-generating oxidase activity"/>
    <property type="evidence" value="ECO:0007669"/>
    <property type="project" value="TreeGrafter"/>
</dbReference>
<evidence type="ECO:0000259" key="1">
    <source>
        <dbReference type="Pfam" id="PF03781"/>
    </source>
</evidence>